<proteinExistence type="predicted"/>
<dbReference type="Pfam" id="PF14690">
    <property type="entry name" value="Zn_ribbon_ISL3"/>
    <property type="match status" value="1"/>
</dbReference>
<gene>
    <name evidence="2" type="ORF">SAMN05660865_00935</name>
</gene>
<dbReference type="RefSeq" id="WP_146057665.1">
    <property type="nucleotide sequence ID" value="NZ_FNUK01000009.1"/>
</dbReference>
<evidence type="ECO:0000313" key="2">
    <source>
        <dbReference type="EMBL" id="SEF75238.1"/>
    </source>
</evidence>
<keyword evidence="2" id="KW-0479">Metal-binding</keyword>
<keyword evidence="2" id="KW-0862">Zinc</keyword>
<dbReference type="Proteomes" id="UP000242850">
    <property type="component" value="Unassembled WGS sequence"/>
</dbReference>
<protein>
    <submittedName>
        <fullName evidence="2">Zinc-finger of transposase IS204/IS1001/IS1096/IS1165</fullName>
    </submittedName>
</protein>
<name>A0A1H5ULD7_9CLOT</name>
<dbReference type="GO" id="GO:0008270">
    <property type="term" value="F:zinc ion binding"/>
    <property type="evidence" value="ECO:0007669"/>
    <property type="project" value="UniProtKB-KW"/>
</dbReference>
<accession>A0A1H5ULD7</accession>
<sequence length="73" mass="8463">MLRNNFINNLLNLKDVFVKNIVNGDDFVEFHVETKKKSHVCPSCGSTTSKVHDYRTQKIKDVPIQNKKTFIIL</sequence>
<feature type="non-terminal residue" evidence="2">
    <location>
        <position position="73"/>
    </location>
</feature>
<organism evidence="2 3">
    <name type="scientific">Caloramator fervidus</name>
    <dbReference type="NCBI Taxonomy" id="29344"/>
    <lineage>
        <taxon>Bacteria</taxon>
        <taxon>Bacillati</taxon>
        <taxon>Bacillota</taxon>
        <taxon>Clostridia</taxon>
        <taxon>Eubacteriales</taxon>
        <taxon>Clostridiaceae</taxon>
        <taxon>Caloramator</taxon>
    </lineage>
</organism>
<evidence type="ECO:0000259" key="1">
    <source>
        <dbReference type="Pfam" id="PF14690"/>
    </source>
</evidence>
<dbReference type="AlphaFoldDB" id="A0A1H5ULD7"/>
<keyword evidence="3" id="KW-1185">Reference proteome</keyword>
<dbReference type="InterPro" id="IPR029261">
    <property type="entry name" value="Transposase_Znf"/>
</dbReference>
<evidence type="ECO:0000313" key="3">
    <source>
        <dbReference type="Proteomes" id="UP000242850"/>
    </source>
</evidence>
<feature type="domain" description="Transposase IS204/IS1001/IS1096/IS1165 zinc-finger" evidence="1">
    <location>
        <begin position="38"/>
        <end position="73"/>
    </location>
</feature>
<keyword evidence="2" id="KW-0863">Zinc-finger</keyword>
<dbReference type="EMBL" id="FNUK01000009">
    <property type="protein sequence ID" value="SEF75238.1"/>
    <property type="molecule type" value="Genomic_DNA"/>
</dbReference>
<reference evidence="3" key="1">
    <citation type="submission" date="2016-10" db="EMBL/GenBank/DDBJ databases">
        <authorList>
            <person name="Varghese N."/>
            <person name="Submissions S."/>
        </authorList>
    </citation>
    <scope>NUCLEOTIDE SEQUENCE [LARGE SCALE GENOMIC DNA]</scope>
    <source>
        <strain evidence="3">DSM 5463</strain>
    </source>
</reference>